<keyword evidence="2" id="KW-1185">Reference proteome</keyword>
<evidence type="ECO:0000313" key="1">
    <source>
        <dbReference type="EMBL" id="QVM84568.1"/>
    </source>
</evidence>
<organism evidence="1 2">
    <name type="scientific">Novosphingobium decolorationis</name>
    <dbReference type="NCBI Taxonomy" id="2698673"/>
    <lineage>
        <taxon>Bacteria</taxon>
        <taxon>Pseudomonadati</taxon>
        <taxon>Pseudomonadota</taxon>
        <taxon>Alphaproteobacteria</taxon>
        <taxon>Sphingomonadales</taxon>
        <taxon>Sphingomonadaceae</taxon>
        <taxon>Novosphingobium</taxon>
    </lineage>
</organism>
<dbReference type="SUPFAM" id="SSF51197">
    <property type="entry name" value="Clavaminate synthase-like"/>
    <property type="match status" value="1"/>
</dbReference>
<dbReference type="RefSeq" id="WP_213500061.1">
    <property type="nucleotide sequence ID" value="NZ_CP054856.1"/>
</dbReference>
<proteinExistence type="predicted"/>
<dbReference type="EMBL" id="CP054856">
    <property type="protein sequence ID" value="QVM84568.1"/>
    <property type="molecule type" value="Genomic_DNA"/>
</dbReference>
<dbReference type="Proteomes" id="UP000677126">
    <property type="component" value="Chromosome"/>
</dbReference>
<gene>
    <name evidence="1" type="ORF">HT578_13545</name>
</gene>
<name>A0ABX8E6Y5_9SPHN</name>
<sequence>MRRALTDLAPADLAATIEAHGYAMVADFVPEADLAAARRFTEAGMATSTTGYFGVGDGEPLGGTFLEALRDSPEFQSLCRRLCTLATGREAPETGFYQILRALEGQDQARHALRFHYDSYVLTALLPILIPSGGEGRLILGRQRRPLRRSYAVNLLDKLQGDNARAQQRLARRYAGGACEFERLVLKPGNLYFFWGYRTLHTNEPAPDGAIRATAVYHYLDPHAHAPLKRLLRRARGS</sequence>
<evidence type="ECO:0008006" key="3">
    <source>
        <dbReference type="Google" id="ProtNLM"/>
    </source>
</evidence>
<protein>
    <recommendedName>
        <fullName evidence="3">Phytanoyl-CoA dioxygenase</fullName>
    </recommendedName>
</protein>
<reference evidence="1 2" key="1">
    <citation type="journal article" date="2021" name="Int. J. Syst. Evol. Microbiol.">
        <title>Novosphingobium decolorationis sp. nov., an aniline blue-decolourizing bacterium isolated from East Pacific sediment.</title>
        <authorList>
            <person name="Chen X."/>
            <person name="Dong B."/>
            <person name="Chen T."/>
            <person name="Ren N."/>
            <person name="Wang J."/>
            <person name="Xu Y."/>
            <person name="Yang J."/>
            <person name="Zhu S."/>
            <person name="Chen J."/>
        </authorList>
    </citation>
    <scope>NUCLEOTIDE SEQUENCE [LARGE SCALE GENOMIC DNA]</scope>
    <source>
        <strain evidence="1 2">502str22</strain>
    </source>
</reference>
<evidence type="ECO:0000313" key="2">
    <source>
        <dbReference type="Proteomes" id="UP000677126"/>
    </source>
</evidence>
<accession>A0ABX8E6Y5</accession>